<keyword evidence="10" id="KW-0560">Oxidoreductase</keyword>
<name>A0A176VX12_MARPO</name>
<evidence type="ECO:0000256" key="7">
    <source>
        <dbReference type="ARBA" id="ARBA00022723"/>
    </source>
</evidence>
<evidence type="ECO:0000256" key="10">
    <source>
        <dbReference type="ARBA" id="ARBA00023002"/>
    </source>
</evidence>
<feature type="binding site" evidence="14">
    <location>
        <position position="321"/>
    </location>
    <ligand>
        <name>Fe cation</name>
        <dbReference type="ChEBI" id="CHEBI:24875"/>
        <label>2</label>
    </ligand>
</feature>
<feature type="binding site" evidence="14">
    <location>
        <position position="324"/>
    </location>
    <ligand>
        <name>Fe cation</name>
        <dbReference type="ChEBI" id="CHEBI:24875"/>
        <label>2</label>
    </ligand>
</feature>
<comment type="subcellular location">
    <subcellularLocation>
        <location evidence="2">Plastid</location>
        <location evidence="2">Chloroplast</location>
    </subcellularLocation>
</comment>
<dbReference type="CDD" id="cd01050">
    <property type="entry name" value="Acyl_ACP_Desat"/>
    <property type="match status" value="1"/>
</dbReference>
<proteinExistence type="inferred from homology"/>
<comment type="cofactor">
    <cofactor evidence="14">
        <name>Fe cation</name>
        <dbReference type="ChEBI" id="CHEBI:24875"/>
    </cofactor>
    <text evidence="14">Binds 2 iron ions per subunit.</text>
</comment>
<feature type="binding site" evidence="14">
    <location>
        <position position="288"/>
    </location>
    <ligand>
        <name>Fe cation</name>
        <dbReference type="ChEBI" id="CHEBI:24875"/>
        <label>2</label>
    </ligand>
</feature>
<evidence type="ECO:0008006" key="17">
    <source>
        <dbReference type="Google" id="ProtNLM"/>
    </source>
</evidence>
<evidence type="ECO:0000256" key="1">
    <source>
        <dbReference type="ARBA" id="ARBA00001954"/>
    </source>
</evidence>
<comment type="caution">
    <text evidence="15">The sequence shown here is derived from an EMBL/GenBank/DDBJ whole genome shotgun (WGS) entry which is preliminary data.</text>
</comment>
<evidence type="ECO:0000313" key="16">
    <source>
        <dbReference type="Proteomes" id="UP000077202"/>
    </source>
</evidence>
<keyword evidence="5" id="KW-0150">Chloroplast</keyword>
<sequence length="459" mass="51812">MELVAASVSKVVLPRAKCAASSEIPTHFSGAAVKLDPKRPSNSIVYDIKATVSTQPSSFQSIGPSPVEQHMGQNSTDQFMVVLVSSSHRACSLAPETEKDNINNSKPQVTPYQLWTRKSSPSHVSEEKLAVVRGMTSWATENLLPLLKPVEKCWQPQDYLPSFSSPTFSDEVRALQQRTANLPDDYLVCLVGDMITEEALPTYQTMLNTFEGVRDSTVCSPEPWAVWLRGWTSEESRHGDLLNKYLYLSGRVDMRMIEKTTQYLIGSGMAPQINNDPYNGFIYTSFQERATYISHDNTATHAKQFGDSKLATICKMIAADEKRHEIAYTRVMSRIFELDPSGSMLAFEDMMKKKITMPAHLMFDGDDEKLFENYAQVAQRLGVYTAADYVSIMEHLIRTWKVESLVGLTPEAQRAQDFVCNLPTRFRRLAERSQTMTKRRGPPVSKSFSWVFNKEIKLL</sequence>
<dbReference type="PIRSF" id="PIRSF000346">
    <property type="entry name" value="Dlt9_acylACP_des"/>
    <property type="match status" value="1"/>
</dbReference>
<evidence type="ECO:0000256" key="9">
    <source>
        <dbReference type="ARBA" id="ARBA00022946"/>
    </source>
</evidence>
<feature type="binding site" evidence="14">
    <location>
        <position position="235"/>
    </location>
    <ligand>
        <name>Fe cation</name>
        <dbReference type="ChEBI" id="CHEBI:24875"/>
        <label>1</label>
    </ligand>
</feature>
<feature type="binding site" evidence="14">
    <location>
        <position position="238"/>
    </location>
    <ligand>
        <name>Fe cation</name>
        <dbReference type="ChEBI" id="CHEBI:24875"/>
        <label>1</label>
    </ligand>
</feature>
<keyword evidence="12" id="KW-0443">Lipid metabolism</keyword>
<dbReference type="Pfam" id="PF03405">
    <property type="entry name" value="FA_desaturase_2"/>
    <property type="match status" value="1"/>
</dbReference>
<dbReference type="GO" id="GO:0045300">
    <property type="term" value="F:stearoyl-[ACP] desaturase activity"/>
    <property type="evidence" value="ECO:0007669"/>
    <property type="project" value="InterPro"/>
</dbReference>
<dbReference type="EMBL" id="LVLJ01002341">
    <property type="protein sequence ID" value="OAE25297.1"/>
    <property type="molecule type" value="Genomic_DNA"/>
</dbReference>
<comment type="cofactor">
    <cofactor evidence="1">
        <name>Fe(2+)</name>
        <dbReference type="ChEBI" id="CHEBI:29033"/>
    </cofactor>
</comment>
<gene>
    <name evidence="15" type="ORF">AXG93_4620s1110</name>
</gene>
<evidence type="ECO:0000256" key="2">
    <source>
        <dbReference type="ARBA" id="ARBA00004229"/>
    </source>
</evidence>
<dbReference type="Gene3D" id="1.10.620.20">
    <property type="entry name" value="Ribonucleotide Reductase, subunit A"/>
    <property type="match status" value="1"/>
</dbReference>
<accession>A0A176VX12</accession>
<dbReference type="Proteomes" id="UP000077202">
    <property type="component" value="Unassembled WGS sequence"/>
</dbReference>
<evidence type="ECO:0000256" key="11">
    <source>
        <dbReference type="ARBA" id="ARBA00023004"/>
    </source>
</evidence>
<keyword evidence="7 14" id="KW-0479">Metal-binding</keyword>
<organism evidence="15 16">
    <name type="scientific">Marchantia polymorpha subsp. ruderalis</name>
    <dbReference type="NCBI Taxonomy" id="1480154"/>
    <lineage>
        <taxon>Eukaryota</taxon>
        <taxon>Viridiplantae</taxon>
        <taxon>Streptophyta</taxon>
        <taxon>Embryophyta</taxon>
        <taxon>Marchantiophyta</taxon>
        <taxon>Marchantiopsida</taxon>
        <taxon>Marchantiidae</taxon>
        <taxon>Marchantiales</taxon>
        <taxon>Marchantiaceae</taxon>
        <taxon>Marchantia</taxon>
    </lineage>
</organism>
<feature type="binding site" evidence="14">
    <location>
        <position position="197"/>
    </location>
    <ligand>
        <name>Fe cation</name>
        <dbReference type="ChEBI" id="CHEBI:24875"/>
        <label>1</label>
    </ligand>
</feature>
<evidence type="ECO:0000256" key="3">
    <source>
        <dbReference type="ARBA" id="ARBA00008749"/>
    </source>
</evidence>
<keyword evidence="4" id="KW-0444">Lipid biosynthesis</keyword>
<dbReference type="PANTHER" id="PTHR31155:SF36">
    <property type="entry name" value="ACYL-[ACYL-CARRIER-PROTEIN] DESATURASE"/>
    <property type="match status" value="1"/>
</dbReference>
<keyword evidence="9" id="KW-0809">Transit peptide</keyword>
<keyword evidence="16" id="KW-1185">Reference proteome</keyword>
<dbReference type="GO" id="GO:0046872">
    <property type="term" value="F:metal ion binding"/>
    <property type="evidence" value="ECO:0007669"/>
    <property type="project" value="UniProtKB-KW"/>
</dbReference>
<dbReference type="FunFam" id="1.10.620.20:FF:000002">
    <property type="entry name" value="Stearoyl-[acyl-carrier-protein] 9-desaturase, chloroplastic"/>
    <property type="match status" value="1"/>
</dbReference>
<keyword evidence="8" id="KW-0276">Fatty acid metabolism</keyword>
<dbReference type="InterPro" id="IPR005067">
    <property type="entry name" value="Fatty_acid_desaturase-2"/>
</dbReference>
<evidence type="ECO:0000256" key="14">
    <source>
        <dbReference type="PIRSR" id="PIRSR000346-1"/>
    </source>
</evidence>
<keyword evidence="6" id="KW-0934">Plastid</keyword>
<evidence type="ECO:0000256" key="6">
    <source>
        <dbReference type="ARBA" id="ARBA00022640"/>
    </source>
</evidence>
<dbReference type="SUPFAM" id="SSF47240">
    <property type="entry name" value="Ferritin-like"/>
    <property type="match status" value="1"/>
</dbReference>
<evidence type="ECO:0000256" key="4">
    <source>
        <dbReference type="ARBA" id="ARBA00022516"/>
    </source>
</evidence>
<evidence type="ECO:0000256" key="12">
    <source>
        <dbReference type="ARBA" id="ARBA00023098"/>
    </source>
</evidence>
<keyword evidence="11 14" id="KW-0408">Iron</keyword>
<evidence type="ECO:0000313" key="15">
    <source>
        <dbReference type="EMBL" id="OAE25297.1"/>
    </source>
</evidence>
<reference evidence="15" key="1">
    <citation type="submission" date="2016-03" db="EMBL/GenBank/DDBJ databases">
        <title>Mechanisms controlling the formation of the plant cell surface in tip-growing cells are functionally conserved among land plants.</title>
        <authorList>
            <person name="Honkanen S."/>
            <person name="Jones V.A."/>
            <person name="Morieri G."/>
            <person name="Champion C."/>
            <person name="Hetherington A.J."/>
            <person name="Kelly S."/>
            <person name="Saint-Marcoux D."/>
            <person name="Proust H."/>
            <person name="Prescott H."/>
            <person name="Dolan L."/>
        </authorList>
    </citation>
    <scope>NUCLEOTIDE SEQUENCE [LARGE SCALE GENOMIC DNA]</scope>
    <source>
        <tissue evidence="15">Whole gametophyte</tissue>
    </source>
</reference>
<keyword evidence="13" id="KW-0275">Fatty acid biosynthesis</keyword>
<feature type="binding site" evidence="14">
    <location>
        <position position="321"/>
    </location>
    <ligand>
        <name>Fe cation</name>
        <dbReference type="ChEBI" id="CHEBI:24875"/>
        <label>1</label>
    </ligand>
</feature>
<dbReference type="AlphaFoldDB" id="A0A176VX12"/>
<evidence type="ECO:0000256" key="8">
    <source>
        <dbReference type="ARBA" id="ARBA00022832"/>
    </source>
</evidence>
<dbReference type="GO" id="GO:0006633">
    <property type="term" value="P:fatty acid biosynthetic process"/>
    <property type="evidence" value="ECO:0007669"/>
    <property type="project" value="UniProtKB-KW"/>
</dbReference>
<dbReference type="PANTHER" id="PTHR31155">
    <property type="entry name" value="ACYL- ACYL-CARRIER-PROTEIN DESATURASE-RELATED"/>
    <property type="match status" value="1"/>
</dbReference>
<evidence type="ECO:0000256" key="13">
    <source>
        <dbReference type="ARBA" id="ARBA00023160"/>
    </source>
</evidence>
<evidence type="ECO:0000256" key="5">
    <source>
        <dbReference type="ARBA" id="ARBA00022528"/>
    </source>
</evidence>
<protein>
    <recommendedName>
        <fullName evidence="17">Acyl-[acyl-carrier-protein] desaturase</fullName>
    </recommendedName>
</protein>
<feature type="binding site" evidence="14">
    <location>
        <position position="235"/>
    </location>
    <ligand>
        <name>Fe cation</name>
        <dbReference type="ChEBI" id="CHEBI:24875"/>
        <label>2</label>
    </ligand>
</feature>
<dbReference type="InterPro" id="IPR009078">
    <property type="entry name" value="Ferritin-like_SF"/>
</dbReference>
<dbReference type="GO" id="GO:0009507">
    <property type="term" value="C:chloroplast"/>
    <property type="evidence" value="ECO:0007669"/>
    <property type="project" value="UniProtKB-SubCell"/>
</dbReference>
<dbReference type="InterPro" id="IPR012348">
    <property type="entry name" value="RNR-like"/>
</dbReference>
<comment type="similarity">
    <text evidence="3">Belongs to the fatty acid desaturase type 2 family.</text>
</comment>